<evidence type="ECO:0000256" key="2">
    <source>
        <dbReference type="SAM" id="SignalP"/>
    </source>
</evidence>
<dbReference type="PANTHER" id="PTHR48081">
    <property type="entry name" value="AB HYDROLASE SUPERFAMILY PROTEIN C4A8.06C"/>
    <property type="match status" value="1"/>
</dbReference>
<evidence type="ECO:0000313" key="5">
    <source>
        <dbReference type="Proteomes" id="UP001302667"/>
    </source>
</evidence>
<feature type="chain" id="PRO_5045663003" evidence="2">
    <location>
        <begin position="23"/>
        <end position="325"/>
    </location>
</feature>
<dbReference type="Gene3D" id="3.40.50.1820">
    <property type="entry name" value="alpha/beta hydrolase"/>
    <property type="match status" value="1"/>
</dbReference>
<keyword evidence="2" id="KW-0732">Signal</keyword>
<dbReference type="Proteomes" id="UP001302667">
    <property type="component" value="Chromosome"/>
</dbReference>
<dbReference type="RefSeq" id="WP_317102271.1">
    <property type="nucleotide sequence ID" value="NZ_CP136584.1"/>
</dbReference>
<feature type="domain" description="BD-FAE-like" evidence="3">
    <location>
        <begin position="102"/>
        <end position="204"/>
    </location>
</feature>
<dbReference type="Pfam" id="PF20434">
    <property type="entry name" value="BD-FAE"/>
    <property type="match status" value="1"/>
</dbReference>
<organism evidence="4 5">
    <name type="scientific">Aeromonas allosaccharophila</name>
    <dbReference type="NCBI Taxonomy" id="656"/>
    <lineage>
        <taxon>Bacteria</taxon>
        <taxon>Pseudomonadati</taxon>
        <taxon>Pseudomonadota</taxon>
        <taxon>Gammaproteobacteria</taxon>
        <taxon>Aeromonadales</taxon>
        <taxon>Aeromonadaceae</taxon>
        <taxon>Aeromonas</taxon>
    </lineage>
</organism>
<dbReference type="PANTHER" id="PTHR48081:SF33">
    <property type="entry name" value="KYNURENINE FORMAMIDASE"/>
    <property type="match status" value="1"/>
</dbReference>
<name>A0ABZ0F6V2_9GAMM</name>
<evidence type="ECO:0000256" key="1">
    <source>
        <dbReference type="ARBA" id="ARBA00022801"/>
    </source>
</evidence>
<reference evidence="4 5" key="1">
    <citation type="submission" date="2023-10" db="EMBL/GenBank/DDBJ databases">
        <title>Genome analysis of psychrotrophic aerobic bacterium Aeromonas allosaccharophila BIM B-1809 isolated from infected fish.</title>
        <authorList>
            <person name="Leanovich S.I."/>
            <person name="Sidarenka A.V."/>
            <person name="Akhremchuk A.E."/>
            <person name="Sikolenko M.A."/>
            <person name="Valentovich L.N."/>
        </authorList>
    </citation>
    <scope>NUCLEOTIDE SEQUENCE [LARGE SCALE GENOMIC DNA]</scope>
    <source>
        <strain evidence="4 5">BIM B-1809</strain>
    </source>
</reference>
<keyword evidence="5" id="KW-1185">Reference proteome</keyword>
<accession>A0ABZ0F6V2</accession>
<keyword evidence="1 4" id="KW-0378">Hydrolase</keyword>
<dbReference type="SUPFAM" id="SSF53474">
    <property type="entry name" value="alpha/beta-Hydrolases"/>
    <property type="match status" value="1"/>
</dbReference>
<protein>
    <submittedName>
        <fullName evidence="4">Alpha/beta hydrolase</fullName>
    </submittedName>
</protein>
<dbReference type="GO" id="GO:0016787">
    <property type="term" value="F:hydrolase activity"/>
    <property type="evidence" value="ECO:0007669"/>
    <property type="project" value="UniProtKB-KW"/>
</dbReference>
<evidence type="ECO:0000313" key="4">
    <source>
        <dbReference type="EMBL" id="WOE65104.1"/>
    </source>
</evidence>
<sequence length="325" mass="36489">MSLKLVSLIVALSLGFTAFTQASDSVTQEKIRINGLHVDDKSDIEDYDTLNYIGLEKAKQQLNVFQDKSKVVYDKYIYKKNVAYGLGKREVFDHFHNPRSNPKDSRGVFVFIHGGYWQGEVKDSYAFIGEQLLENNIDVILIEYDLTKANVVDGENIPRVSMTALVNQVGRALDTIQTYMNDNNMSGMPVYLSGHSAGGHLAAFWKDHPVVNSAVFPISGLFDLSPIAATKKIGAALLMSDNEIVKLSPVNNIHPANKRSVPMYIYYGGDEQPELKGQSLNYSEKLKQHNYKISLTEVNDTNHFEILTSLFIKSDSDVLMRITRK</sequence>
<dbReference type="InterPro" id="IPR049492">
    <property type="entry name" value="BD-FAE-like_dom"/>
</dbReference>
<dbReference type="InterPro" id="IPR029058">
    <property type="entry name" value="AB_hydrolase_fold"/>
</dbReference>
<gene>
    <name evidence="4" type="ORF">RY972_13600</name>
</gene>
<proteinExistence type="predicted"/>
<feature type="signal peptide" evidence="2">
    <location>
        <begin position="1"/>
        <end position="22"/>
    </location>
</feature>
<dbReference type="EMBL" id="CP136584">
    <property type="protein sequence ID" value="WOE65104.1"/>
    <property type="molecule type" value="Genomic_DNA"/>
</dbReference>
<dbReference type="InterPro" id="IPR050300">
    <property type="entry name" value="GDXG_lipolytic_enzyme"/>
</dbReference>
<evidence type="ECO:0000259" key="3">
    <source>
        <dbReference type="Pfam" id="PF20434"/>
    </source>
</evidence>